<evidence type="ECO:0000256" key="1">
    <source>
        <dbReference type="SAM" id="MobiDB-lite"/>
    </source>
</evidence>
<dbReference type="EMBL" id="AP023359">
    <property type="protein sequence ID" value="BCJ65589.1"/>
    <property type="molecule type" value="Genomic_DNA"/>
</dbReference>
<evidence type="ECO:0000313" key="2">
    <source>
        <dbReference type="EMBL" id="BCJ65589.1"/>
    </source>
</evidence>
<proteinExistence type="predicted"/>
<organism evidence="2 3">
    <name type="scientific">Polymorphospora rubra</name>
    <dbReference type="NCBI Taxonomy" id="338584"/>
    <lineage>
        <taxon>Bacteria</taxon>
        <taxon>Bacillati</taxon>
        <taxon>Actinomycetota</taxon>
        <taxon>Actinomycetes</taxon>
        <taxon>Micromonosporales</taxon>
        <taxon>Micromonosporaceae</taxon>
        <taxon>Polymorphospora</taxon>
    </lineage>
</organism>
<reference evidence="2" key="1">
    <citation type="submission" date="2020-08" db="EMBL/GenBank/DDBJ databases">
        <title>Whole genome shotgun sequence of Polymorphospora rubra NBRC 101157.</title>
        <authorList>
            <person name="Komaki H."/>
            <person name="Tamura T."/>
        </authorList>
    </citation>
    <scope>NUCLEOTIDE SEQUENCE</scope>
    <source>
        <strain evidence="2">NBRC 101157</strain>
    </source>
</reference>
<name>A0A810N043_9ACTN</name>
<dbReference type="AlphaFoldDB" id="A0A810N043"/>
<dbReference type="Proteomes" id="UP000680866">
    <property type="component" value="Chromosome"/>
</dbReference>
<gene>
    <name evidence="2" type="ORF">Prubr_26100</name>
</gene>
<dbReference type="RefSeq" id="WP_212825132.1">
    <property type="nucleotide sequence ID" value="NZ_AP023359.1"/>
</dbReference>
<feature type="region of interest" description="Disordered" evidence="1">
    <location>
        <begin position="1"/>
        <end position="49"/>
    </location>
</feature>
<keyword evidence="3" id="KW-1185">Reference proteome</keyword>
<dbReference type="KEGG" id="pry:Prubr_26100"/>
<accession>A0A810N043</accession>
<evidence type="ECO:0000313" key="3">
    <source>
        <dbReference type="Proteomes" id="UP000680866"/>
    </source>
</evidence>
<sequence>MTERSEGTNQLRLEHGAAERSEVAVTERSEGTNQLRLEHGAAERSEVAP</sequence>
<protein>
    <submittedName>
        <fullName evidence="2">Uncharacterized protein</fullName>
    </submittedName>
</protein>